<feature type="transmembrane region" description="Helical" evidence="5">
    <location>
        <begin position="84"/>
        <end position="109"/>
    </location>
</feature>
<dbReference type="RefSeq" id="WP_119784737.1">
    <property type="nucleotide sequence ID" value="NZ_QYUQ01000002.1"/>
</dbReference>
<evidence type="ECO:0000313" key="8">
    <source>
        <dbReference type="Proteomes" id="UP000266327"/>
    </source>
</evidence>
<dbReference type="InterPro" id="IPR051533">
    <property type="entry name" value="WaaL-like"/>
</dbReference>
<evidence type="ECO:0000313" key="7">
    <source>
        <dbReference type="EMBL" id="RJG01288.1"/>
    </source>
</evidence>
<reference evidence="8" key="1">
    <citation type="submission" date="2018-09" db="EMBL/GenBank/DDBJ databases">
        <authorList>
            <person name="Zhu H."/>
        </authorList>
    </citation>
    <scope>NUCLEOTIDE SEQUENCE [LARGE SCALE GENOMIC DNA]</scope>
    <source>
        <strain evidence="8">K1S02-23</strain>
    </source>
</reference>
<feature type="domain" description="O-antigen ligase-related" evidence="6">
    <location>
        <begin position="229"/>
        <end position="374"/>
    </location>
</feature>
<feature type="transmembrane region" description="Helical" evidence="5">
    <location>
        <begin position="130"/>
        <end position="152"/>
    </location>
</feature>
<feature type="transmembrane region" description="Helical" evidence="5">
    <location>
        <begin position="60"/>
        <end position="78"/>
    </location>
</feature>
<feature type="transmembrane region" description="Helical" evidence="5">
    <location>
        <begin position="229"/>
        <end position="253"/>
    </location>
</feature>
<sequence length="438" mass="48433">MSSEFVTRSASYPTVDDAGVVPNKTRNGFLSWYQTIVLAGAVGVIYSNLPIYAYVLQPSLLPKFFFFGLFLLIAPLFITNFRALGAYFLSPFVLWALVLVILNIIHLAGSSIDSSIGENSLNSSYMEPKNALILTRIQYIVFAIFLGFSAFVSDKNSYLRTFIILAVLLPSAIILDFINPGLLYPIGTDGAVLGRAAAMFINPTMAAEAVLLVFLFSCEATKAKYRMPLFILLGAGVLTTFTRSAMIAWVLLWPLLIAKRILPKSAIFVTAIVLGIFLLSLGTFENYLGNRQDFEGSFSNIQARLDFFSNAKLNDDSSQERAEVIRAGWDLFLQNPVFGAGAGATYFWSHRGSTHNQLLLMAAEYGILGIGLWVWMVILLWKGDFFQNKSLQLAIVFLFVFMSMFTHQMLDSASYWLATFALASVRKSGAPVPGTRMA</sequence>
<name>A0A3A3FYK1_9BURK</name>
<dbReference type="Proteomes" id="UP000266327">
    <property type="component" value="Unassembled WGS sequence"/>
</dbReference>
<evidence type="ECO:0000256" key="2">
    <source>
        <dbReference type="ARBA" id="ARBA00022692"/>
    </source>
</evidence>
<feature type="transmembrane region" description="Helical" evidence="5">
    <location>
        <begin position="196"/>
        <end position="217"/>
    </location>
</feature>
<feature type="transmembrane region" description="Helical" evidence="5">
    <location>
        <begin position="393"/>
        <end position="410"/>
    </location>
</feature>
<feature type="transmembrane region" description="Helical" evidence="5">
    <location>
        <begin position="358"/>
        <end position="381"/>
    </location>
</feature>
<dbReference type="InterPro" id="IPR007016">
    <property type="entry name" value="O-antigen_ligase-rel_domated"/>
</dbReference>
<evidence type="ECO:0000256" key="3">
    <source>
        <dbReference type="ARBA" id="ARBA00022989"/>
    </source>
</evidence>
<dbReference type="PANTHER" id="PTHR37422:SF13">
    <property type="entry name" value="LIPOPOLYSACCHARIDE BIOSYNTHESIS PROTEIN PA4999-RELATED"/>
    <property type="match status" value="1"/>
</dbReference>
<comment type="caution">
    <text evidence="7">The sequence shown here is derived from an EMBL/GenBank/DDBJ whole genome shotgun (WGS) entry which is preliminary data.</text>
</comment>
<feature type="transmembrane region" description="Helical" evidence="5">
    <location>
        <begin position="32"/>
        <end position="53"/>
    </location>
</feature>
<dbReference type="PANTHER" id="PTHR37422">
    <property type="entry name" value="TEICHURONIC ACID BIOSYNTHESIS PROTEIN TUAE"/>
    <property type="match status" value="1"/>
</dbReference>
<evidence type="ECO:0000256" key="5">
    <source>
        <dbReference type="SAM" id="Phobius"/>
    </source>
</evidence>
<feature type="transmembrane region" description="Helical" evidence="5">
    <location>
        <begin position="158"/>
        <end position="184"/>
    </location>
</feature>
<comment type="subcellular location">
    <subcellularLocation>
        <location evidence="1">Membrane</location>
        <topology evidence="1">Multi-pass membrane protein</topology>
    </subcellularLocation>
</comment>
<protein>
    <recommendedName>
        <fullName evidence="6">O-antigen ligase-related domain-containing protein</fullName>
    </recommendedName>
</protein>
<evidence type="ECO:0000256" key="4">
    <source>
        <dbReference type="ARBA" id="ARBA00023136"/>
    </source>
</evidence>
<dbReference type="GO" id="GO:0016020">
    <property type="term" value="C:membrane"/>
    <property type="evidence" value="ECO:0007669"/>
    <property type="project" value="UniProtKB-SubCell"/>
</dbReference>
<keyword evidence="3 5" id="KW-1133">Transmembrane helix</keyword>
<dbReference type="OrthoDB" id="9791675at2"/>
<dbReference type="Pfam" id="PF04932">
    <property type="entry name" value="Wzy_C"/>
    <property type="match status" value="1"/>
</dbReference>
<feature type="transmembrane region" description="Helical" evidence="5">
    <location>
        <begin position="265"/>
        <end position="284"/>
    </location>
</feature>
<evidence type="ECO:0000259" key="6">
    <source>
        <dbReference type="Pfam" id="PF04932"/>
    </source>
</evidence>
<organism evidence="7 8">
    <name type="scientific">Noviherbaspirillum sedimenti</name>
    <dbReference type="NCBI Taxonomy" id="2320865"/>
    <lineage>
        <taxon>Bacteria</taxon>
        <taxon>Pseudomonadati</taxon>
        <taxon>Pseudomonadota</taxon>
        <taxon>Betaproteobacteria</taxon>
        <taxon>Burkholderiales</taxon>
        <taxon>Oxalobacteraceae</taxon>
        <taxon>Noviherbaspirillum</taxon>
    </lineage>
</organism>
<keyword evidence="2 5" id="KW-0812">Transmembrane</keyword>
<dbReference type="AlphaFoldDB" id="A0A3A3FYK1"/>
<keyword evidence="4 5" id="KW-0472">Membrane</keyword>
<dbReference type="EMBL" id="QYUQ01000002">
    <property type="protein sequence ID" value="RJG01288.1"/>
    <property type="molecule type" value="Genomic_DNA"/>
</dbReference>
<accession>A0A3A3FYK1</accession>
<keyword evidence="8" id="KW-1185">Reference proteome</keyword>
<evidence type="ECO:0000256" key="1">
    <source>
        <dbReference type="ARBA" id="ARBA00004141"/>
    </source>
</evidence>
<proteinExistence type="predicted"/>
<gene>
    <name evidence="7" type="ORF">D3878_06560</name>
</gene>